<evidence type="ECO:0000313" key="2">
    <source>
        <dbReference type="Proteomes" id="UP000245207"/>
    </source>
</evidence>
<dbReference type="GO" id="GO:0006357">
    <property type="term" value="P:regulation of transcription by RNA polymerase II"/>
    <property type="evidence" value="ECO:0007669"/>
    <property type="project" value="TreeGrafter"/>
</dbReference>
<comment type="caution">
    <text evidence="1">The sequence shown here is derived from an EMBL/GenBank/DDBJ whole genome shotgun (WGS) entry which is preliminary data.</text>
</comment>
<keyword evidence="2" id="KW-1185">Reference proteome</keyword>
<dbReference type="GO" id="GO:0000124">
    <property type="term" value="C:SAGA complex"/>
    <property type="evidence" value="ECO:0007669"/>
    <property type="project" value="TreeGrafter"/>
</dbReference>
<dbReference type="Pfam" id="PF12767">
    <property type="entry name" value="SAGA-Tad1"/>
    <property type="match status" value="1"/>
</dbReference>
<dbReference type="AlphaFoldDB" id="A0A2U1MH73"/>
<sequence length="181" mass="20231">MDAVKQPYRKFKDRLSPLGVDGKSHLVPTKVSSVENRKEVEQDDLSAVTDRRVTITAPFGVSVHSNRKPKVLQNGVGTVSLEERLKEKLRTVGLDISVDCVNLLNNGLASYLTRVIEPSFELARSWSLSQPGTSSVHYIDIGFLAGNRDKSKDTREDWPTKLEKICFAKRGMTKVMETSQI</sequence>
<dbReference type="PANTHER" id="PTHR21277">
    <property type="entry name" value="TRANSCRIPTIONAL ADAPTER 1"/>
    <property type="match status" value="1"/>
</dbReference>
<evidence type="ECO:0000313" key="1">
    <source>
        <dbReference type="EMBL" id="PWA60556.1"/>
    </source>
</evidence>
<name>A0A2U1MH73_ARTAN</name>
<dbReference type="Proteomes" id="UP000245207">
    <property type="component" value="Unassembled WGS sequence"/>
</dbReference>
<gene>
    <name evidence="1" type="ORF">CTI12_AA380340</name>
</gene>
<dbReference type="GO" id="GO:0003713">
    <property type="term" value="F:transcription coactivator activity"/>
    <property type="evidence" value="ECO:0007669"/>
    <property type="project" value="TreeGrafter"/>
</dbReference>
<dbReference type="InterPro" id="IPR024738">
    <property type="entry name" value="Hfi1/Tada1"/>
</dbReference>
<dbReference type="EMBL" id="PKPP01005325">
    <property type="protein sequence ID" value="PWA60556.1"/>
    <property type="molecule type" value="Genomic_DNA"/>
</dbReference>
<proteinExistence type="predicted"/>
<reference evidence="1 2" key="1">
    <citation type="journal article" date="2018" name="Mol. Plant">
        <title>The genome of Artemisia annua provides insight into the evolution of Asteraceae family and artemisinin biosynthesis.</title>
        <authorList>
            <person name="Shen Q."/>
            <person name="Zhang L."/>
            <person name="Liao Z."/>
            <person name="Wang S."/>
            <person name="Yan T."/>
            <person name="Shi P."/>
            <person name="Liu M."/>
            <person name="Fu X."/>
            <person name="Pan Q."/>
            <person name="Wang Y."/>
            <person name="Lv Z."/>
            <person name="Lu X."/>
            <person name="Zhang F."/>
            <person name="Jiang W."/>
            <person name="Ma Y."/>
            <person name="Chen M."/>
            <person name="Hao X."/>
            <person name="Li L."/>
            <person name="Tang Y."/>
            <person name="Lv G."/>
            <person name="Zhou Y."/>
            <person name="Sun X."/>
            <person name="Brodelius P.E."/>
            <person name="Rose J.K.C."/>
            <person name="Tang K."/>
        </authorList>
    </citation>
    <scope>NUCLEOTIDE SEQUENCE [LARGE SCALE GENOMIC DNA]</scope>
    <source>
        <strain evidence="2">cv. Huhao1</strain>
        <tissue evidence="1">Leaf</tissue>
    </source>
</reference>
<dbReference type="OrthoDB" id="10264870at2759"/>
<dbReference type="PANTHER" id="PTHR21277:SF36">
    <property type="entry name" value="TRANSCRIPTIONAL COACTIVATOR HFI1_TRANSCRIPTIONAL ADAPTER 1"/>
    <property type="match status" value="1"/>
</dbReference>
<protein>
    <submittedName>
        <fullName evidence="1">Transcriptional coactivator Hfi1/Transcriptional adapter 1</fullName>
    </submittedName>
</protein>
<organism evidence="1 2">
    <name type="scientific">Artemisia annua</name>
    <name type="common">Sweet wormwood</name>
    <dbReference type="NCBI Taxonomy" id="35608"/>
    <lineage>
        <taxon>Eukaryota</taxon>
        <taxon>Viridiplantae</taxon>
        <taxon>Streptophyta</taxon>
        <taxon>Embryophyta</taxon>
        <taxon>Tracheophyta</taxon>
        <taxon>Spermatophyta</taxon>
        <taxon>Magnoliopsida</taxon>
        <taxon>eudicotyledons</taxon>
        <taxon>Gunneridae</taxon>
        <taxon>Pentapetalae</taxon>
        <taxon>asterids</taxon>
        <taxon>campanulids</taxon>
        <taxon>Asterales</taxon>
        <taxon>Asteraceae</taxon>
        <taxon>Asteroideae</taxon>
        <taxon>Anthemideae</taxon>
        <taxon>Artemisiinae</taxon>
        <taxon>Artemisia</taxon>
    </lineage>
</organism>
<dbReference type="STRING" id="35608.A0A2U1MH73"/>
<accession>A0A2U1MH73</accession>